<dbReference type="AlphaFoldDB" id="A0A5C6BGB3"/>
<dbReference type="SMART" id="SM00220">
    <property type="entry name" value="S_TKc"/>
    <property type="match status" value="1"/>
</dbReference>
<dbReference type="SUPFAM" id="SSF56112">
    <property type="entry name" value="Protein kinase-like (PK-like)"/>
    <property type="match status" value="1"/>
</dbReference>
<protein>
    <submittedName>
        <fullName evidence="6">Serine/threonine-protein kinase PrkC</fullName>
        <ecNumber evidence="6">2.7.11.1</ecNumber>
    </submittedName>
</protein>
<dbReference type="InterPro" id="IPR011009">
    <property type="entry name" value="Kinase-like_dom_sf"/>
</dbReference>
<comment type="caution">
    <text evidence="6">The sequence shown here is derived from an EMBL/GenBank/DDBJ whole genome shotgun (WGS) entry which is preliminary data.</text>
</comment>
<name>A0A5C6BGB3_9BACT</name>
<keyword evidence="1 6" id="KW-0808">Transferase</keyword>
<dbReference type="OrthoDB" id="9801841at2"/>
<dbReference type="GO" id="GO:0005524">
    <property type="term" value="F:ATP binding"/>
    <property type="evidence" value="ECO:0007669"/>
    <property type="project" value="UniProtKB-KW"/>
</dbReference>
<keyword evidence="7" id="KW-1185">Reference proteome</keyword>
<dbReference type="PANTHER" id="PTHR43289">
    <property type="entry name" value="MITOGEN-ACTIVATED PROTEIN KINASE KINASE KINASE 20-RELATED"/>
    <property type="match status" value="1"/>
</dbReference>
<evidence type="ECO:0000256" key="4">
    <source>
        <dbReference type="ARBA" id="ARBA00022840"/>
    </source>
</evidence>
<keyword evidence="2" id="KW-0547">Nucleotide-binding</keyword>
<proteinExistence type="predicted"/>
<evidence type="ECO:0000259" key="5">
    <source>
        <dbReference type="PROSITE" id="PS50011"/>
    </source>
</evidence>
<evidence type="ECO:0000256" key="2">
    <source>
        <dbReference type="ARBA" id="ARBA00022741"/>
    </source>
</evidence>
<dbReference type="PANTHER" id="PTHR43289:SF6">
    <property type="entry name" value="SERINE_THREONINE-PROTEIN KINASE NEKL-3"/>
    <property type="match status" value="1"/>
</dbReference>
<gene>
    <name evidence="6" type="primary">prkC_19</name>
    <name evidence="6" type="ORF">Poly21_46480</name>
</gene>
<organism evidence="6 7">
    <name type="scientific">Allorhodopirellula heiligendammensis</name>
    <dbReference type="NCBI Taxonomy" id="2714739"/>
    <lineage>
        <taxon>Bacteria</taxon>
        <taxon>Pseudomonadati</taxon>
        <taxon>Planctomycetota</taxon>
        <taxon>Planctomycetia</taxon>
        <taxon>Pirellulales</taxon>
        <taxon>Pirellulaceae</taxon>
        <taxon>Allorhodopirellula</taxon>
    </lineage>
</organism>
<evidence type="ECO:0000313" key="7">
    <source>
        <dbReference type="Proteomes" id="UP000319908"/>
    </source>
</evidence>
<dbReference type="InterPro" id="IPR000719">
    <property type="entry name" value="Prot_kinase_dom"/>
</dbReference>
<dbReference type="RefSeq" id="WP_146409134.1">
    <property type="nucleotide sequence ID" value="NZ_SJPU01000003.1"/>
</dbReference>
<sequence>MHDQSAVRPIAPNSSTPDRILGIWRLGQRLAQGSGSDLYLAQPADSCGNPRYDYVLKTVRQEDSGNAANSSGPSSIRESQRRITQAIHAAGVSHPNLIAVLDASDSPHSPYLVMPRLESVTMDQRTCQIETFAVPVALWWTRQIAQALEKLHSAGWVHGNVVPANVLVDSKGHATLIDLGFAAQIHTPLHRTFRGAPDYASPELAAGTTAALPAMDTFALGRMLWENLAATAPVARSVMEPIADLIESMVAADPQDRPAIKDVVQRLLTLEIETLGEHIVPGTPPRAMAA</sequence>
<evidence type="ECO:0000256" key="1">
    <source>
        <dbReference type="ARBA" id="ARBA00022679"/>
    </source>
</evidence>
<feature type="domain" description="Protein kinase" evidence="5">
    <location>
        <begin position="24"/>
        <end position="290"/>
    </location>
</feature>
<dbReference type="EC" id="2.7.11.1" evidence="6"/>
<keyword evidence="3 6" id="KW-0418">Kinase</keyword>
<dbReference type="EMBL" id="SJPU01000003">
    <property type="protein sequence ID" value="TWU10742.1"/>
    <property type="molecule type" value="Genomic_DNA"/>
</dbReference>
<dbReference type="Gene3D" id="1.10.510.10">
    <property type="entry name" value="Transferase(Phosphotransferase) domain 1"/>
    <property type="match status" value="1"/>
</dbReference>
<evidence type="ECO:0000256" key="3">
    <source>
        <dbReference type="ARBA" id="ARBA00022777"/>
    </source>
</evidence>
<dbReference type="CDD" id="cd00180">
    <property type="entry name" value="PKc"/>
    <property type="match status" value="1"/>
</dbReference>
<keyword evidence="4" id="KW-0067">ATP-binding</keyword>
<dbReference type="Gene3D" id="3.30.200.20">
    <property type="entry name" value="Phosphorylase Kinase, domain 1"/>
    <property type="match status" value="1"/>
</dbReference>
<accession>A0A5C6BGB3</accession>
<dbReference type="GO" id="GO:0004674">
    <property type="term" value="F:protein serine/threonine kinase activity"/>
    <property type="evidence" value="ECO:0007669"/>
    <property type="project" value="UniProtKB-EC"/>
</dbReference>
<dbReference type="Pfam" id="PF00069">
    <property type="entry name" value="Pkinase"/>
    <property type="match status" value="1"/>
</dbReference>
<evidence type="ECO:0000313" key="6">
    <source>
        <dbReference type="EMBL" id="TWU10742.1"/>
    </source>
</evidence>
<reference evidence="6 7" key="1">
    <citation type="journal article" date="2020" name="Antonie Van Leeuwenhoek">
        <title>Rhodopirellula heiligendammensis sp. nov., Rhodopirellula pilleata sp. nov., and Rhodopirellula solitaria sp. nov. isolated from natural or artificial marine surfaces in Northern Germany and California, USA, and emended description of the genus Rhodopirellula.</title>
        <authorList>
            <person name="Kallscheuer N."/>
            <person name="Wiegand S."/>
            <person name="Jogler M."/>
            <person name="Boedeker C."/>
            <person name="Peeters S.H."/>
            <person name="Rast P."/>
            <person name="Heuer A."/>
            <person name="Jetten M.S.M."/>
            <person name="Rohde M."/>
            <person name="Jogler C."/>
        </authorList>
    </citation>
    <scope>NUCLEOTIDE SEQUENCE [LARGE SCALE GENOMIC DNA]</scope>
    <source>
        <strain evidence="6 7">Poly21</strain>
    </source>
</reference>
<dbReference type="Proteomes" id="UP000319908">
    <property type="component" value="Unassembled WGS sequence"/>
</dbReference>
<dbReference type="PROSITE" id="PS50011">
    <property type="entry name" value="PROTEIN_KINASE_DOM"/>
    <property type="match status" value="1"/>
</dbReference>